<gene>
    <name evidence="4" type="ORF">WOLCODRAFT_153487</name>
</gene>
<evidence type="ECO:0000256" key="2">
    <source>
        <dbReference type="SAM" id="Phobius"/>
    </source>
</evidence>
<dbReference type="Proteomes" id="UP000218811">
    <property type="component" value="Unassembled WGS sequence"/>
</dbReference>
<feature type="domain" description="Glutaminase A central" evidence="3">
    <location>
        <begin position="1"/>
        <end position="230"/>
    </location>
</feature>
<evidence type="ECO:0000259" key="3">
    <source>
        <dbReference type="Pfam" id="PF16335"/>
    </source>
</evidence>
<dbReference type="PANTHER" id="PTHR31987">
    <property type="entry name" value="GLUTAMINASE A-RELATED"/>
    <property type="match status" value="1"/>
</dbReference>
<dbReference type="Pfam" id="PF16335">
    <property type="entry name" value="GtaA_6_Hairpin"/>
    <property type="match status" value="1"/>
</dbReference>
<dbReference type="PANTHER" id="PTHR31987:SF14">
    <property type="entry name" value="PUTATIVE (AFU_ORTHOLOGUE AFUA_6G09910)-RELATED"/>
    <property type="match status" value="1"/>
</dbReference>
<dbReference type="InterPro" id="IPR032514">
    <property type="entry name" value="GtaA_central"/>
</dbReference>
<accession>A0A2H3K4T6</accession>
<feature type="compositionally biased region" description="Low complexity" evidence="1">
    <location>
        <begin position="349"/>
        <end position="377"/>
    </location>
</feature>
<reference evidence="4 5" key="1">
    <citation type="journal article" date="2012" name="Science">
        <title>The Paleozoic origin of enzymatic lignin decomposition reconstructed from 31 fungal genomes.</title>
        <authorList>
            <person name="Floudas D."/>
            <person name="Binder M."/>
            <person name="Riley R."/>
            <person name="Barry K."/>
            <person name="Blanchette R.A."/>
            <person name="Henrissat B."/>
            <person name="Martinez A.T."/>
            <person name="Otillar R."/>
            <person name="Spatafora J.W."/>
            <person name="Yadav J.S."/>
            <person name="Aerts A."/>
            <person name="Benoit I."/>
            <person name="Boyd A."/>
            <person name="Carlson A."/>
            <person name="Copeland A."/>
            <person name="Coutinho P.M."/>
            <person name="de Vries R.P."/>
            <person name="Ferreira P."/>
            <person name="Findley K."/>
            <person name="Foster B."/>
            <person name="Gaskell J."/>
            <person name="Glotzer D."/>
            <person name="Gorecki P."/>
            <person name="Heitman J."/>
            <person name="Hesse C."/>
            <person name="Hori C."/>
            <person name="Igarashi K."/>
            <person name="Jurgens J.A."/>
            <person name="Kallen N."/>
            <person name="Kersten P."/>
            <person name="Kohler A."/>
            <person name="Kuees U."/>
            <person name="Kumar T.K.A."/>
            <person name="Kuo A."/>
            <person name="LaButti K."/>
            <person name="Larrondo L.F."/>
            <person name="Lindquist E."/>
            <person name="Ling A."/>
            <person name="Lombard V."/>
            <person name="Lucas S."/>
            <person name="Lundell T."/>
            <person name="Martin R."/>
            <person name="McLaughlin D.J."/>
            <person name="Morgenstern I."/>
            <person name="Morin E."/>
            <person name="Murat C."/>
            <person name="Nagy L.G."/>
            <person name="Nolan M."/>
            <person name="Ohm R.A."/>
            <person name="Patyshakuliyeva A."/>
            <person name="Rokas A."/>
            <person name="Ruiz-Duenas F.J."/>
            <person name="Sabat G."/>
            <person name="Salamov A."/>
            <person name="Samejima M."/>
            <person name="Schmutz J."/>
            <person name="Slot J.C."/>
            <person name="St John F."/>
            <person name="Stenlid J."/>
            <person name="Sun H."/>
            <person name="Sun S."/>
            <person name="Syed K."/>
            <person name="Tsang A."/>
            <person name="Wiebenga A."/>
            <person name="Young D."/>
            <person name="Pisabarro A."/>
            <person name="Eastwood D.C."/>
            <person name="Martin F."/>
            <person name="Cullen D."/>
            <person name="Grigoriev I.V."/>
            <person name="Hibbett D.S."/>
        </authorList>
    </citation>
    <scope>NUCLEOTIDE SEQUENCE [LARGE SCALE GENOMIC DNA]</scope>
    <source>
        <strain evidence="4 5">MD-104</strain>
    </source>
</reference>
<proteinExistence type="predicted"/>
<feature type="transmembrane region" description="Helical" evidence="2">
    <location>
        <begin position="257"/>
        <end position="282"/>
    </location>
</feature>
<dbReference type="STRING" id="742152.A0A2H3K4T6"/>
<evidence type="ECO:0000313" key="4">
    <source>
        <dbReference type="EMBL" id="PCH43427.1"/>
    </source>
</evidence>
<dbReference type="EMBL" id="KB468146">
    <property type="protein sequence ID" value="PCH43427.1"/>
    <property type="molecule type" value="Genomic_DNA"/>
</dbReference>
<keyword evidence="2" id="KW-0812">Transmembrane</keyword>
<dbReference type="AlphaFoldDB" id="A0A2H3K4T6"/>
<evidence type="ECO:0000313" key="5">
    <source>
        <dbReference type="Proteomes" id="UP000218811"/>
    </source>
</evidence>
<evidence type="ECO:0000256" key="1">
    <source>
        <dbReference type="SAM" id="MobiDB-lite"/>
    </source>
</evidence>
<keyword evidence="2" id="KW-1133">Transmembrane helix</keyword>
<dbReference type="OrthoDB" id="2803628at2759"/>
<dbReference type="InterPro" id="IPR052743">
    <property type="entry name" value="Glutaminase_GtaA"/>
</dbReference>
<keyword evidence="5" id="KW-1185">Reference proteome</keyword>
<protein>
    <submittedName>
        <fullName evidence="4">DUF1793-domain-containing protein</fullName>
    </submittedName>
</protein>
<name>A0A2H3K4T6_WOLCO</name>
<keyword evidence="2" id="KW-0472">Membrane</keyword>
<organism evidence="4 5">
    <name type="scientific">Wolfiporia cocos (strain MD-104)</name>
    <name type="common">Brown rot fungus</name>
    <dbReference type="NCBI Taxonomy" id="742152"/>
    <lineage>
        <taxon>Eukaryota</taxon>
        <taxon>Fungi</taxon>
        <taxon>Dikarya</taxon>
        <taxon>Basidiomycota</taxon>
        <taxon>Agaricomycotina</taxon>
        <taxon>Agaricomycetes</taxon>
        <taxon>Polyporales</taxon>
        <taxon>Phaeolaceae</taxon>
        <taxon>Wolfiporia</taxon>
    </lineage>
</organism>
<sequence length="427" mass="45339">MALAAARASGDGSLLAQYYLLLSNWANYLVQKSETPSNQESADGQSNANMTNLAIKGIIGIQAMSEISKAVQEDTDSQKFASTASAYMNTWKSLALSSNQQNILFAYGDSGSWGLMYNLYADLLLQTHLVDETIYQDQTAFYDTLINGGSDGTYGLPIDSLETSVGNSAWLMFTAATATNNTLRNQLISYVWDRASDNSTVGPFPTEYNVNSGATTQSYANPAQGALFAPLALAIANTTIKIPPPTPSAATTKASHVGAIVGGVVGGIGGLACILLLGLFFWRRSHREGGTEKDGDPETHEADPFMYQPAPVIPAATITSSNTSLEQQPPVAMSTKMREYLASQRRTRTAPAPAPASNASEQASASAYTSTAPASSQEPPTSPGSADAAMSSTEIIGLRTEVENLRRAMEELREERIMDAPPEYVAG</sequence>
<feature type="region of interest" description="Disordered" evidence="1">
    <location>
        <begin position="341"/>
        <end position="392"/>
    </location>
</feature>